<keyword evidence="17" id="KW-0325">Glycoprotein</keyword>
<dbReference type="PANTHER" id="PTHR48010">
    <property type="entry name" value="OS05G0588300 PROTEIN"/>
    <property type="match status" value="1"/>
</dbReference>
<name>A0A6A1W0S8_9ROSI</name>
<dbReference type="FunFam" id="3.80.10.10:FF:000095">
    <property type="entry name" value="LRR receptor-like serine/threonine-protein kinase GSO1"/>
    <property type="match status" value="2"/>
</dbReference>
<evidence type="ECO:0000256" key="12">
    <source>
        <dbReference type="ARBA" id="ARBA00022777"/>
    </source>
</evidence>
<evidence type="ECO:0000256" key="14">
    <source>
        <dbReference type="ARBA" id="ARBA00022989"/>
    </source>
</evidence>
<evidence type="ECO:0000256" key="10">
    <source>
        <dbReference type="ARBA" id="ARBA00022737"/>
    </source>
</evidence>
<evidence type="ECO:0000256" key="16">
    <source>
        <dbReference type="ARBA" id="ARBA00023170"/>
    </source>
</evidence>
<dbReference type="GO" id="GO:0005886">
    <property type="term" value="C:plasma membrane"/>
    <property type="evidence" value="ECO:0007669"/>
    <property type="project" value="UniProtKB-SubCell"/>
</dbReference>
<evidence type="ECO:0000259" key="23">
    <source>
        <dbReference type="PROSITE" id="PS50011"/>
    </source>
</evidence>
<evidence type="ECO:0000256" key="11">
    <source>
        <dbReference type="ARBA" id="ARBA00022741"/>
    </source>
</evidence>
<keyword evidence="9 22" id="KW-0732">Signal</keyword>
<dbReference type="Pfam" id="PF00560">
    <property type="entry name" value="LRR_1"/>
    <property type="match status" value="7"/>
</dbReference>
<feature type="signal peptide" evidence="22">
    <location>
        <begin position="1"/>
        <end position="20"/>
    </location>
</feature>
<gene>
    <name evidence="24" type="ORF">CJ030_MR3G007321</name>
</gene>
<dbReference type="CDD" id="cd14066">
    <property type="entry name" value="STKc_IRAK"/>
    <property type="match status" value="1"/>
</dbReference>
<comment type="catalytic activity">
    <reaction evidence="18">
        <text>L-threonyl-[protein] + ATP = O-phospho-L-threonyl-[protein] + ADP + H(+)</text>
        <dbReference type="Rhea" id="RHEA:46608"/>
        <dbReference type="Rhea" id="RHEA-COMP:11060"/>
        <dbReference type="Rhea" id="RHEA-COMP:11605"/>
        <dbReference type="ChEBI" id="CHEBI:15378"/>
        <dbReference type="ChEBI" id="CHEBI:30013"/>
        <dbReference type="ChEBI" id="CHEBI:30616"/>
        <dbReference type="ChEBI" id="CHEBI:61977"/>
        <dbReference type="ChEBI" id="CHEBI:456216"/>
        <dbReference type="EC" id="2.7.11.1"/>
    </reaction>
</comment>
<evidence type="ECO:0000256" key="3">
    <source>
        <dbReference type="ARBA" id="ARBA00022475"/>
    </source>
</evidence>
<keyword evidence="12" id="KW-0418">Kinase</keyword>
<keyword evidence="15 21" id="KW-0472">Membrane</keyword>
<evidence type="ECO:0000256" key="2">
    <source>
        <dbReference type="ARBA" id="ARBA00012513"/>
    </source>
</evidence>
<dbReference type="PROSITE" id="PS00107">
    <property type="entry name" value="PROTEIN_KINASE_ATP"/>
    <property type="match status" value="1"/>
</dbReference>
<keyword evidence="7" id="KW-0808">Transferase</keyword>
<protein>
    <recommendedName>
        <fullName evidence="2">non-specific serine/threonine protein kinase</fullName>
        <ecNumber evidence="2">2.7.11.1</ecNumber>
    </recommendedName>
</protein>
<dbReference type="Pfam" id="PF13855">
    <property type="entry name" value="LRR_8"/>
    <property type="match status" value="1"/>
</dbReference>
<evidence type="ECO:0000256" key="22">
    <source>
        <dbReference type="SAM" id="SignalP"/>
    </source>
</evidence>
<dbReference type="OrthoDB" id="4062651at2759"/>
<dbReference type="FunFam" id="1.10.510.10:FF:000358">
    <property type="entry name" value="Putative leucine-rich repeat receptor-like serine/threonine-protein kinase"/>
    <property type="match status" value="1"/>
</dbReference>
<evidence type="ECO:0000256" key="18">
    <source>
        <dbReference type="ARBA" id="ARBA00047899"/>
    </source>
</evidence>
<evidence type="ECO:0000256" key="21">
    <source>
        <dbReference type="SAM" id="Phobius"/>
    </source>
</evidence>
<evidence type="ECO:0000256" key="4">
    <source>
        <dbReference type="ARBA" id="ARBA00022527"/>
    </source>
</evidence>
<dbReference type="InterPro" id="IPR000719">
    <property type="entry name" value="Prot_kinase_dom"/>
</dbReference>
<dbReference type="SUPFAM" id="SSF52058">
    <property type="entry name" value="L domain-like"/>
    <property type="match status" value="2"/>
</dbReference>
<evidence type="ECO:0000256" key="13">
    <source>
        <dbReference type="ARBA" id="ARBA00022840"/>
    </source>
</evidence>
<dbReference type="Proteomes" id="UP000516437">
    <property type="component" value="Chromosome 3"/>
</dbReference>
<evidence type="ECO:0000256" key="19">
    <source>
        <dbReference type="ARBA" id="ARBA00048679"/>
    </source>
</evidence>
<evidence type="ECO:0000313" key="25">
    <source>
        <dbReference type="Proteomes" id="UP000516437"/>
    </source>
</evidence>
<dbReference type="InterPro" id="IPR003591">
    <property type="entry name" value="Leu-rich_rpt_typical-subtyp"/>
</dbReference>
<dbReference type="FunFam" id="3.30.200.20:FF:000543">
    <property type="entry name" value="Putative leucine-rich repeat receptor-like serine/threonine-protein kinase"/>
    <property type="match status" value="1"/>
</dbReference>
<proteinExistence type="predicted"/>
<dbReference type="InterPro" id="IPR001611">
    <property type="entry name" value="Leu-rich_rpt"/>
</dbReference>
<keyword evidence="16" id="KW-0675">Receptor</keyword>
<dbReference type="GO" id="GO:0004674">
    <property type="term" value="F:protein serine/threonine kinase activity"/>
    <property type="evidence" value="ECO:0007669"/>
    <property type="project" value="UniProtKB-KW"/>
</dbReference>
<dbReference type="PROSITE" id="PS50011">
    <property type="entry name" value="PROTEIN_KINASE_DOM"/>
    <property type="match status" value="1"/>
</dbReference>
<keyword evidence="3" id="KW-1003">Cell membrane</keyword>
<dbReference type="FunFam" id="3.80.10.10:FF:000041">
    <property type="entry name" value="LRR receptor-like serine/threonine-protein kinase ERECTA"/>
    <property type="match status" value="1"/>
</dbReference>
<keyword evidence="10" id="KW-0677">Repeat</keyword>
<dbReference type="PANTHER" id="PTHR48010:SF5">
    <property type="entry name" value="PROTEIN TOO MANY MOUTHS"/>
    <property type="match status" value="1"/>
</dbReference>
<dbReference type="AlphaFoldDB" id="A0A6A1W0S8"/>
<accession>A0A6A1W0S8</accession>
<organism evidence="24 25">
    <name type="scientific">Morella rubra</name>
    <name type="common">Chinese bayberry</name>
    <dbReference type="NCBI Taxonomy" id="262757"/>
    <lineage>
        <taxon>Eukaryota</taxon>
        <taxon>Viridiplantae</taxon>
        <taxon>Streptophyta</taxon>
        <taxon>Embryophyta</taxon>
        <taxon>Tracheophyta</taxon>
        <taxon>Spermatophyta</taxon>
        <taxon>Magnoliopsida</taxon>
        <taxon>eudicotyledons</taxon>
        <taxon>Gunneridae</taxon>
        <taxon>Pentapetalae</taxon>
        <taxon>rosids</taxon>
        <taxon>fabids</taxon>
        <taxon>Fagales</taxon>
        <taxon>Myricaceae</taxon>
        <taxon>Morella</taxon>
    </lineage>
</organism>
<evidence type="ECO:0000256" key="20">
    <source>
        <dbReference type="PROSITE-ProRule" id="PRU10141"/>
    </source>
</evidence>
<dbReference type="EMBL" id="RXIC02000021">
    <property type="protein sequence ID" value="KAB1218822.1"/>
    <property type="molecule type" value="Genomic_DNA"/>
</dbReference>
<keyword evidence="13 20" id="KW-0067">ATP-binding</keyword>
<dbReference type="Gene3D" id="3.80.10.10">
    <property type="entry name" value="Ribonuclease Inhibitor"/>
    <property type="match status" value="5"/>
</dbReference>
<keyword evidence="25" id="KW-1185">Reference proteome</keyword>
<dbReference type="InterPro" id="IPR050994">
    <property type="entry name" value="At_inactive_RLKs"/>
</dbReference>
<dbReference type="Gene3D" id="3.30.200.20">
    <property type="entry name" value="Phosphorylase Kinase, domain 1"/>
    <property type="match status" value="1"/>
</dbReference>
<feature type="chain" id="PRO_5025676953" description="non-specific serine/threonine protein kinase" evidence="22">
    <location>
        <begin position="21"/>
        <end position="918"/>
    </location>
</feature>
<keyword evidence="11 20" id="KW-0547">Nucleotide-binding</keyword>
<dbReference type="SUPFAM" id="SSF56112">
    <property type="entry name" value="Protein kinase-like (PK-like)"/>
    <property type="match status" value="1"/>
</dbReference>
<evidence type="ECO:0000256" key="7">
    <source>
        <dbReference type="ARBA" id="ARBA00022679"/>
    </source>
</evidence>
<comment type="subcellular location">
    <subcellularLocation>
        <location evidence="1">Cell membrane</location>
        <topology evidence="1">Single-pass membrane protein</topology>
    </subcellularLocation>
</comment>
<dbReference type="GO" id="GO:0005524">
    <property type="term" value="F:ATP binding"/>
    <property type="evidence" value="ECO:0007669"/>
    <property type="project" value="UniProtKB-UniRule"/>
</dbReference>
<evidence type="ECO:0000256" key="9">
    <source>
        <dbReference type="ARBA" id="ARBA00022729"/>
    </source>
</evidence>
<evidence type="ECO:0000256" key="8">
    <source>
        <dbReference type="ARBA" id="ARBA00022692"/>
    </source>
</evidence>
<dbReference type="InterPro" id="IPR011009">
    <property type="entry name" value="Kinase-like_dom_sf"/>
</dbReference>
<feature type="transmembrane region" description="Helical" evidence="21">
    <location>
        <begin position="556"/>
        <end position="581"/>
    </location>
</feature>
<feature type="domain" description="Protein kinase" evidence="23">
    <location>
        <begin position="622"/>
        <end position="918"/>
    </location>
</feature>
<keyword evidence="14 21" id="KW-1133">Transmembrane helix</keyword>
<evidence type="ECO:0000256" key="1">
    <source>
        <dbReference type="ARBA" id="ARBA00004162"/>
    </source>
</evidence>
<feature type="transmembrane region" description="Helical" evidence="21">
    <location>
        <begin position="678"/>
        <end position="699"/>
    </location>
</feature>
<comment type="caution">
    <text evidence="24">The sequence shown here is derived from an EMBL/GenBank/DDBJ whole genome shotgun (WGS) entry which is preliminary data.</text>
</comment>
<feature type="binding site" evidence="20">
    <location>
        <position position="650"/>
    </location>
    <ligand>
        <name>ATP</name>
        <dbReference type="ChEBI" id="CHEBI:30616"/>
    </ligand>
</feature>
<reference evidence="24 25" key="1">
    <citation type="journal article" date="2019" name="Plant Biotechnol. J.">
        <title>The red bayberry genome and genetic basis of sex determination.</title>
        <authorList>
            <person name="Jia H.M."/>
            <person name="Jia H.J."/>
            <person name="Cai Q.L."/>
            <person name="Wang Y."/>
            <person name="Zhao H.B."/>
            <person name="Yang W.F."/>
            <person name="Wang G.Y."/>
            <person name="Li Y.H."/>
            <person name="Zhan D.L."/>
            <person name="Shen Y.T."/>
            <person name="Niu Q.F."/>
            <person name="Chang L."/>
            <person name="Qiu J."/>
            <person name="Zhao L."/>
            <person name="Xie H.B."/>
            <person name="Fu W.Y."/>
            <person name="Jin J."/>
            <person name="Li X.W."/>
            <person name="Jiao Y."/>
            <person name="Zhou C.C."/>
            <person name="Tu T."/>
            <person name="Chai C.Y."/>
            <person name="Gao J.L."/>
            <person name="Fan L.J."/>
            <person name="van de Weg E."/>
            <person name="Wang J.Y."/>
            <person name="Gao Z.S."/>
        </authorList>
    </citation>
    <scope>NUCLEOTIDE SEQUENCE [LARGE SCALE GENOMIC DNA]</scope>
    <source>
        <tissue evidence="24">Leaves</tissue>
    </source>
</reference>
<evidence type="ECO:0000256" key="6">
    <source>
        <dbReference type="ARBA" id="ARBA00022614"/>
    </source>
</evidence>
<keyword evidence="6" id="KW-0433">Leucine-rich repeat</keyword>
<keyword evidence="5" id="KW-0597">Phosphoprotein</keyword>
<dbReference type="InterPro" id="IPR032675">
    <property type="entry name" value="LRR_dom_sf"/>
</dbReference>
<dbReference type="EC" id="2.7.11.1" evidence="2"/>
<dbReference type="SMART" id="SM00369">
    <property type="entry name" value="LRR_TYP"/>
    <property type="match status" value="6"/>
</dbReference>
<dbReference type="Pfam" id="PF00069">
    <property type="entry name" value="Pkinase"/>
    <property type="match status" value="1"/>
</dbReference>
<keyword evidence="8 21" id="KW-0812">Transmembrane</keyword>
<dbReference type="Pfam" id="PF08263">
    <property type="entry name" value="LRRNT_2"/>
    <property type="match status" value="1"/>
</dbReference>
<dbReference type="InterPro" id="IPR017441">
    <property type="entry name" value="Protein_kinase_ATP_BS"/>
</dbReference>
<keyword evidence="4" id="KW-0723">Serine/threonine-protein kinase</keyword>
<dbReference type="Gene3D" id="1.10.510.10">
    <property type="entry name" value="Transferase(Phosphotransferase) domain 1"/>
    <property type="match status" value="1"/>
</dbReference>
<evidence type="ECO:0000256" key="15">
    <source>
        <dbReference type="ARBA" id="ARBA00023136"/>
    </source>
</evidence>
<comment type="catalytic activity">
    <reaction evidence="19">
        <text>L-seryl-[protein] + ATP = O-phospho-L-seryl-[protein] + ADP + H(+)</text>
        <dbReference type="Rhea" id="RHEA:17989"/>
        <dbReference type="Rhea" id="RHEA-COMP:9863"/>
        <dbReference type="Rhea" id="RHEA-COMP:11604"/>
        <dbReference type="ChEBI" id="CHEBI:15378"/>
        <dbReference type="ChEBI" id="CHEBI:29999"/>
        <dbReference type="ChEBI" id="CHEBI:30616"/>
        <dbReference type="ChEBI" id="CHEBI:83421"/>
        <dbReference type="ChEBI" id="CHEBI:456216"/>
        <dbReference type="EC" id="2.7.11.1"/>
    </reaction>
</comment>
<evidence type="ECO:0000313" key="24">
    <source>
        <dbReference type="EMBL" id="KAB1218822.1"/>
    </source>
</evidence>
<evidence type="ECO:0000256" key="17">
    <source>
        <dbReference type="ARBA" id="ARBA00023180"/>
    </source>
</evidence>
<sequence length="918" mass="100977">MNFRKYLFVILLQHLALTYAQTILRHHNPSHHSSSLDKDALLKFKKGIVRDPTFAIANWDETTDVCNFTGVTCNKHQTRVSKLKLVDTQLVGLLSPFISNLTRLHILRIEGNQLYGSIPPEFSSLRLLTYLRLADNNLQGPIPQSLGLLSRLNLLHIKGSNINGTLPTSLFSNCTILYNIDFSGNYLTGNIPEEIGNCSGLWNINLYDNNFTGPLPLSLSYMTDLTNIDVENNLLSGELPSEIVRMLPNLAYLHLSHNRMKSHDGNINLDPFFIALGNCSGLMELQLAGIGLGGQLPSSIDRIRVSIKSILLQENQLFGSIPANVANLSHLLTLNLTSNLLNGIIAEEISRLPSLEQLFLSHNAFAGAIPSALAKFPSLGLLDLSHNNFSGLIPASLGNLTRLRFLFLNNNLLSGKIPPTLGQCIELYKLDLSHNQLTGPIPPELAGMREIRIFINLSHNCLEGTLPIELSKMRDVQEMDLSSNNLTGSILPQISSCIAVMKINFSNNYLEGPLPESLGELRNLESLDLSEKRLSGTIPISLARMHTKRRLFHSTVFLIIFVLVIVVSAFLSMICCVIGIWRIRGIIHSGKIQTVRKTSTPELIHNFPRITHKELSDATAGFDDQGLIGSGSYGRVYRGVLSGATAIAVKVLYLQSGNSTKTFTRECQVLKRIRHRNLIRIITVCSLPDFKALVFPYMVNGSLDSCLYPHSNTGSGSTFSDLSLVQRVNICSDVAEGMAYLHHHSPARVIHCNLKPSNVLLNEDMTALVSDFGIAKLVMIAGGGNGGAMEMGNSTAKLLCGSSGYIAPEYGFGSTTSTKGDVYSFGILVLEMVTRKRPTDDMFVGGLSLQKWVKNHFLGRMERVIDLSLVTASRDDSHEVKKMWEVAIGELLELGILCTQESPSMRPTMLDAAEDLIG</sequence>
<evidence type="ECO:0000256" key="5">
    <source>
        <dbReference type="ARBA" id="ARBA00022553"/>
    </source>
</evidence>
<dbReference type="InterPro" id="IPR013210">
    <property type="entry name" value="LRR_N_plant-typ"/>
</dbReference>